<comment type="similarity">
    <text evidence="2">Belongs to the BexD/CtrA/VexA family.</text>
</comment>
<keyword evidence="11" id="KW-0472">Membrane</keyword>
<evidence type="ECO:0000256" key="13">
    <source>
        <dbReference type="ARBA" id="ARBA00023237"/>
    </source>
</evidence>
<evidence type="ECO:0000259" key="15">
    <source>
        <dbReference type="Pfam" id="PF02563"/>
    </source>
</evidence>
<keyword evidence="5 17" id="KW-0762">Sugar transport</keyword>
<evidence type="ECO:0000256" key="10">
    <source>
        <dbReference type="ARBA" id="ARBA00023114"/>
    </source>
</evidence>
<feature type="domain" description="SLBB" evidence="16">
    <location>
        <begin position="244"/>
        <end position="322"/>
    </location>
</feature>
<evidence type="ECO:0000256" key="7">
    <source>
        <dbReference type="ARBA" id="ARBA00022729"/>
    </source>
</evidence>
<evidence type="ECO:0000256" key="5">
    <source>
        <dbReference type="ARBA" id="ARBA00022597"/>
    </source>
</evidence>
<evidence type="ECO:0000256" key="8">
    <source>
        <dbReference type="ARBA" id="ARBA00023047"/>
    </source>
</evidence>
<keyword evidence="9" id="KW-0406">Ion transport</keyword>
<dbReference type="Pfam" id="PF22461">
    <property type="entry name" value="SLBB_2"/>
    <property type="match status" value="2"/>
</dbReference>
<keyword evidence="8" id="KW-0625">Polysaccharide transport</keyword>
<dbReference type="KEGG" id="ppai:E1956_15235"/>
<dbReference type="OrthoDB" id="9815244at2"/>
<dbReference type="GO" id="GO:0006811">
    <property type="term" value="P:monoatomic ion transport"/>
    <property type="evidence" value="ECO:0007669"/>
    <property type="project" value="UniProtKB-KW"/>
</dbReference>
<evidence type="ECO:0000313" key="17">
    <source>
        <dbReference type="EMBL" id="QBQ98388.1"/>
    </source>
</evidence>
<dbReference type="Pfam" id="PF02563">
    <property type="entry name" value="Poly_export"/>
    <property type="match status" value="1"/>
</dbReference>
<evidence type="ECO:0000256" key="12">
    <source>
        <dbReference type="ARBA" id="ARBA00023139"/>
    </source>
</evidence>
<evidence type="ECO:0000256" key="3">
    <source>
        <dbReference type="ARBA" id="ARBA00022448"/>
    </source>
</evidence>
<dbReference type="GO" id="GO:0015159">
    <property type="term" value="F:polysaccharide transmembrane transporter activity"/>
    <property type="evidence" value="ECO:0007669"/>
    <property type="project" value="InterPro"/>
</dbReference>
<sequence>MLLNKLCRTWLRYARSACIRSLRQVGRLNRAGRTWLSGWHGSAHALAQRGKIAKGLASAAAAAALSGCMFSPGMTYNGMPADSRGGTLATAGSAAPSGTNVAATSLAKAGADGAPAGSLIEITRELVEKERAERPDGVPTDVKALFATPTPYEVGPGDILSIVVWDHPELNMPAAGGGPDSAGGSSVTQGYTVDTNGFIQYAYIGPLKVAGLTEMGVRDALADKLAKYVRQPQVTVRIQTYRSKRVYLDGEVKSPGVQALNDMPMTLPEAINRAGGFTDKSDRSRVAVTRGDSTVVVDMPDMIRKGVNPDRIILRDGDLVRVFASADSKVFVIGEVQRPGGVEFNNGRMSLNQALGDAGGVSQVSGDASQVYVVRGRDAAKPQVYHLDASSAAAMATADAFELKPNDVVFVDASPLVKWSRVIGLILPATQAAAAGRAVGY</sequence>
<evidence type="ECO:0000256" key="2">
    <source>
        <dbReference type="ARBA" id="ARBA00009450"/>
    </source>
</evidence>
<keyword evidence="4" id="KW-1134">Transmembrane beta strand</keyword>
<keyword evidence="18" id="KW-1185">Reference proteome</keyword>
<keyword evidence="6" id="KW-0812">Transmembrane</keyword>
<evidence type="ECO:0000259" key="16">
    <source>
        <dbReference type="Pfam" id="PF22461"/>
    </source>
</evidence>
<proteinExistence type="inferred from homology"/>
<dbReference type="InterPro" id="IPR049712">
    <property type="entry name" value="Poly_export"/>
</dbReference>
<comment type="subcellular location">
    <subcellularLocation>
        <location evidence="1">Cell outer membrane</location>
        <topology evidence="1">Multi-pass membrane protein</topology>
    </subcellularLocation>
</comment>
<keyword evidence="3" id="KW-0813">Transport</keyword>
<accession>A0A4P7CR78</accession>
<dbReference type="InterPro" id="IPR054765">
    <property type="entry name" value="SLBB_dom"/>
</dbReference>
<evidence type="ECO:0000256" key="6">
    <source>
        <dbReference type="ARBA" id="ARBA00022692"/>
    </source>
</evidence>
<gene>
    <name evidence="17" type="ORF">E1956_15235</name>
</gene>
<keyword evidence="14" id="KW-0449">Lipoprotein</keyword>
<evidence type="ECO:0000256" key="4">
    <source>
        <dbReference type="ARBA" id="ARBA00022452"/>
    </source>
</evidence>
<dbReference type="PANTHER" id="PTHR33619:SF3">
    <property type="entry name" value="POLYSACCHARIDE EXPORT PROTEIN GFCE-RELATED"/>
    <property type="match status" value="1"/>
</dbReference>
<name>A0A4P7CR78_9BURK</name>
<dbReference type="GO" id="GO:0009279">
    <property type="term" value="C:cell outer membrane"/>
    <property type="evidence" value="ECO:0007669"/>
    <property type="project" value="UniProtKB-SubCell"/>
</dbReference>
<keyword evidence="13" id="KW-0998">Cell outer membrane</keyword>
<evidence type="ECO:0000256" key="11">
    <source>
        <dbReference type="ARBA" id="ARBA00023136"/>
    </source>
</evidence>
<reference evidence="17 18" key="1">
    <citation type="submission" date="2019-03" db="EMBL/GenBank/DDBJ databases">
        <title>Paraburkholderia sp. 7MH5, isolated from subtropical forest soil.</title>
        <authorList>
            <person name="Gao Z.-H."/>
            <person name="Qiu L.-H."/>
        </authorList>
    </citation>
    <scope>NUCLEOTIDE SEQUENCE [LARGE SCALE GENOMIC DNA]</scope>
    <source>
        <strain evidence="17 18">7MH5</strain>
    </source>
</reference>
<evidence type="ECO:0000256" key="1">
    <source>
        <dbReference type="ARBA" id="ARBA00004571"/>
    </source>
</evidence>
<evidence type="ECO:0000256" key="14">
    <source>
        <dbReference type="ARBA" id="ARBA00023288"/>
    </source>
</evidence>
<dbReference type="Gene3D" id="3.30.1950.10">
    <property type="entry name" value="wza like domain"/>
    <property type="match status" value="1"/>
</dbReference>
<dbReference type="Proteomes" id="UP000295727">
    <property type="component" value="Chromosome 1"/>
</dbReference>
<organism evidence="17 18">
    <name type="scientific">Paraburkholderia pallida</name>
    <dbReference type="NCBI Taxonomy" id="2547399"/>
    <lineage>
        <taxon>Bacteria</taxon>
        <taxon>Pseudomonadati</taxon>
        <taxon>Pseudomonadota</taxon>
        <taxon>Betaproteobacteria</taxon>
        <taxon>Burkholderiales</taxon>
        <taxon>Burkholderiaceae</taxon>
        <taxon>Paraburkholderia</taxon>
    </lineage>
</organism>
<keyword evidence="7" id="KW-0732">Signal</keyword>
<dbReference type="RefSeq" id="WP_134750143.1">
    <property type="nucleotide sequence ID" value="NZ_CP038148.1"/>
</dbReference>
<evidence type="ECO:0000256" key="9">
    <source>
        <dbReference type="ARBA" id="ARBA00023065"/>
    </source>
</evidence>
<dbReference type="EMBL" id="CP038148">
    <property type="protein sequence ID" value="QBQ98388.1"/>
    <property type="molecule type" value="Genomic_DNA"/>
</dbReference>
<dbReference type="Gene3D" id="3.10.560.10">
    <property type="entry name" value="Outer membrane lipoprotein wza domain like"/>
    <property type="match status" value="2"/>
</dbReference>
<feature type="domain" description="SLBB" evidence="16">
    <location>
        <begin position="329"/>
        <end position="411"/>
    </location>
</feature>
<dbReference type="GO" id="GO:0015288">
    <property type="term" value="F:porin activity"/>
    <property type="evidence" value="ECO:0007669"/>
    <property type="project" value="UniProtKB-KW"/>
</dbReference>
<keyword evidence="12" id="KW-0564">Palmitate</keyword>
<evidence type="ECO:0000313" key="18">
    <source>
        <dbReference type="Proteomes" id="UP000295727"/>
    </source>
</evidence>
<dbReference type="GO" id="GO:0046930">
    <property type="term" value="C:pore complex"/>
    <property type="evidence" value="ECO:0007669"/>
    <property type="project" value="UniProtKB-KW"/>
</dbReference>
<keyword evidence="10" id="KW-0626">Porin</keyword>
<feature type="domain" description="Polysaccharide export protein N-terminal" evidence="15">
    <location>
        <begin position="148"/>
        <end position="238"/>
    </location>
</feature>
<protein>
    <submittedName>
        <fullName evidence="17">Sugar transporter</fullName>
    </submittedName>
</protein>
<dbReference type="PANTHER" id="PTHR33619">
    <property type="entry name" value="POLYSACCHARIDE EXPORT PROTEIN GFCE-RELATED"/>
    <property type="match status" value="1"/>
</dbReference>
<dbReference type="AlphaFoldDB" id="A0A4P7CR78"/>
<dbReference type="InterPro" id="IPR003715">
    <property type="entry name" value="Poly_export_N"/>
</dbReference>